<dbReference type="Pfam" id="PF13524">
    <property type="entry name" value="Glyco_trans_1_2"/>
    <property type="match status" value="1"/>
</dbReference>
<comment type="caution">
    <text evidence="3">The sequence shown here is derived from an EMBL/GenBank/DDBJ whole genome shotgun (WGS) entry which is preliminary data.</text>
</comment>
<keyword evidence="3" id="KW-0808">Transferase</keyword>
<gene>
    <name evidence="3" type="ORF">NC797_10830</name>
</gene>
<dbReference type="Proteomes" id="UP001145050">
    <property type="component" value="Unassembled WGS sequence"/>
</dbReference>
<feature type="coiled-coil region" evidence="1">
    <location>
        <begin position="7"/>
        <end position="67"/>
    </location>
</feature>
<evidence type="ECO:0000259" key="2">
    <source>
        <dbReference type="Pfam" id="PF13524"/>
    </source>
</evidence>
<proteinExistence type="predicted"/>
<dbReference type="AlphaFoldDB" id="A0A9X3WXA0"/>
<accession>A0A9X3WXA0</accession>
<reference evidence="3" key="1">
    <citation type="submission" date="2022-06" db="EMBL/GenBank/DDBJ databases">
        <title>Aquibacillus sp. a new bacterium isolated from soil saline samples.</title>
        <authorList>
            <person name="Galisteo C."/>
            <person name="De La Haba R."/>
            <person name="Sanchez-Porro C."/>
            <person name="Ventosa A."/>
        </authorList>
    </citation>
    <scope>NUCLEOTIDE SEQUENCE</scope>
    <source>
        <strain evidence="3">3ASR75-11</strain>
    </source>
</reference>
<organism evidence="3 4">
    <name type="scientific">Terrihalobacillus insolitus</name>
    <dbReference type="NCBI Taxonomy" id="2950438"/>
    <lineage>
        <taxon>Bacteria</taxon>
        <taxon>Bacillati</taxon>
        <taxon>Bacillota</taxon>
        <taxon>Bacilli</taxon>
        <taxon>Bacillales</taxon>
        <taxon>Bacillaceae</taxon>
        <taxon>Terrihalobacillus</taxon>
    </lineage>
</organism>
<dbReference type="RefSeq" id="WP_272436804.1">
    <property type="nucleotide sequence ID" value="NZ_JAMQKB010000010.1"/>
</dbReference>
<feature type="domain" description="Spore protein YkvP/CgeB glycosyl transferase-like" evidence="2">
    <location>
        <begin position="391"/>
        <end position="509"/>
    </location>
</feature>
<dbReference type="EC" id="2.4.-.-" evidence="3"/>
<dbReference type="GO" id="GO:0016757">
    <property type="term" value="F:glycosyltransferase activity"/>
    <property type="evidence" value="ECO:0007669"/>
    <property type="project" value="UniProtKB-KW"/>
</dbReference>
<dbReference type="Gene3D" id="3.40.50.2000">
    <property type="entry name" value="Glycogen Phosphorylase B"/>
    <property type="match status" value="1"/>
</dbReference>
<sequence length="705" mass="81377">MNDSNDIKSLKNDIEALQKELNKMQLVESFKALQEREDRIIELFEDQEELREEIKSLQLQKLTITDKIRDYEKIVNKAIADREKVIVKLQKRVTVLEQSLLHYVTKRLKMGLKSPLTLPLEIVRSSRAVVGAFVRKVTRKKKKYNLRKVPINLNVKPKSLLETIETNKYDKEINDLLLMGLFNSPKNLKDLRVASILDEFSYESFKYDSELITFAPHNWYEVLKTKLPHLLLVESAWKGNSGSWQYKIAKYNIEQGNELDELLAWCKEHNIPTVFWNKEDPIHFDKFIDTASKFDIIFTSDENCVDKYQDVVGHNRVYPLPFAAQPRLHNPVKIKGYKDHNVCFAGSYYANRHESRKLEQEMLLDVAKDYGLVIYDRNYSSNSKNEHMKFPDRFQTSIRGSLPYDELVRAYKEYKVFLNVNSVRDSKTMFSRRVFELLASGTSVVSTKSEGVSHLFSDVVYVVESEEETRTAIGNILDDSSKNGIINEWNGIRKVFSEHTYAHRLQTIAQKSGFDIKTPNDVTVTVIGYANTEDDASAVISSFTKQNYKNKKLVLIVNEGIEIDSNVPYLVISDNTNEALNIESTLVERDISYDYIGIMDGKAYYGDYFLTDIVHAFLYTDADVIGKSLDETKENVYVTDLKPSSYIVKSKVFKEHNIKLTELISDHNILSDHLPFGLRLYSVNKYNFSSNVNGLSDTEIKQLTI</sequence>
<keyword evidence="4" id="KW-1185">Reference proteome</keyword>
<dbReference type="EMBL" id="JAMQKB010000010">
    <property type="protein sequence ID" value="MDC3424999.1"/>
    <property type="molecule type" value="Genomic_DNA"/>
</dbReference>
<keyword evidence="3" id="KW-0328">Glycosyltransferase</keyword>
<name>A0A9X3WXA0_9BACI</name>
<evidence type="ECO:0000313" key="3">
    <source>
        <dbReference type="EMBL" id="MDC3424999.1"/>
    </source>
</evidence>
<evidence type="ECO:0000256" key="1">
    <source>
        <dbReference type="SAM" id="Coils"/>
    </source>
</evidence>
<keyword evidence="1" id="KW-0175">Coiled coil</keyword>
<protein>
    <submittedName>
        <fullName evidence="3">Glycosyltransferase</fullName>
        <ecNumber evidence="3">2.4.-.-</ecNumber>
    </submittedName>
</protein>
<dbReference type="InterPro" id="IPR055259">
    <property type="entry name" value="YkvP/CgeB_Glyco_trans-like"/>
</dbReference>
<evidence type="ECO:0000313" key="4">
    <source>
        <dbReference type="Proteomes" id="UP001145050"/>
    </source>
</evidence>